<sequence>MRLFHSCSAWFAKSVPRTHIDLWLSEGGAKVDTPTRSTVYLFSNNRNDPATIKLQESNRVLYRSAWILECHLAGGRKAVGPFVLVRHQESPGSQLPVGLASPRSALRGAPSPIALRPAPRTTIRTSFDGSTELYPLSLSPDPTGATASPRGRYALGTPPQPTPAPGTNNNGPSPTQAPPPSATLPAGTPPTHGPGDTQSPALATSRVPHAWNSAGRNRSGSTQSAYDITGEFRTPSYRRSGYNLRSPDRAGGRSGPALQHRLSVAELVQAYSPSSSASGTTTTTPYRPPPHGGYSSASFSHPPPHSHSGSNPHRLSAVYTDYAADRLNKRPRRLSTQSLRHFDTPSRRQDYYDSGPSTAMATDTLSETQSVVSQLSRYSNTSSVASSIITSLDEGPTVPRYLIDIQDPVVVQDLLAEVDSFVPNERGFAVRRTIPVAVGHHQHRPL</sequence>
<keyword evidence="3" id="KW-1185">Reference proteome</keyword>
<feature type="compositionally biased region" description="Pro residues" evidence="1">
    <location>
        <begin position="175"/>
        <end position="192"/>
    </location>
</feature>
<protein>
    <recommendedName>
        <fullName evidence="4">BRCT domain-containing protein</fullName>
    </recommendedName>
</protein>
<feature type="region of interest" description="Disordered" evidence="1">
    <location>
        <begin position="270"/>
        <end position="314"/>
    </location>
</feature>
<reference evidence="3" key="1">
    <citation type="journal article" date="2018" name="Nat. Microbiol.">
        <title>Leveraging single-cell genomics to expand the fungal tree of life.</title>
        <authorList>
            <person name="Ahrendt S.R."/>
            <person name="Quandt C.A."/>
            <person name="Ciobanu D."/>
            <person name="Clum A."/>
            <person name="Salamov A."/>
            <person name="Andreopoulos B."/>
            <person name="Cheng J.F."/>
            <person name="Woyke T."/>
            <person name="Pelin A."/>
            <person name="Henrissat B."/>
            <person name="Reynolds N.K."/>
            <person name="Benny G.L."/>
            <person name="Smith M.E."/>
            <person name="James T.Y."/>
            <person name="Grigoriev I.V."/>
        </authorList>
    </citation>
    <scope>NUCLEOTIDE SEQUENCE [LARGE SCALE GENOMIC DNA]</scope>
    <source>
        <strain evidence="3">RSA 468</strain>
    </source>
</reference>
<proteinExistence type="predicted"/>
<feature type="compositionally biased region" description="Polar residues" evidence="1">
    <location>
        <begin position="214"/>
        <end position="226"/>
    </location>
</feature>
<dbReference type="EMBL" id="ML002475">
    <property type="protein sequence ID" value="RKP37584.1"/>
    <property type="molecule type" value="Genomic_DNA"/>
</dbReference>
<feature type="compositionally biased region" description="Low complexity" evidence="1">
    <location>
        <begin position="272"/>
        <end position="285"/>
    </location>
</feature>
<feature type="compositionally biased region" description="Low complexity" evidence="1">
    <location>
        <begin position="295"/>
        <end position="313"/>
    </location>
</feature>
<dbReference type="Proteomes" id="UP000268162">
    <property type="component" value="Unassembled WGS sequence"/>
</dbReference>
<accession>A0A4P9ZVF9</accession>
<dbReference type="AlphaFoldDB" id="A0A4P9ZVF9"/>
<gene>
    <name evidence="2" type="ORF">BJ085DRAFT_37617</name>
</gene>
<evidence type="ECO:0000313" key="3">
    <source>
        <dbReference type="Proteomes" id="UP000268162"/>
    </source>
</evidence>
<feature type="region of interest" description="Disordered" evidence="1">
    <location>
        <begin position="90"/>
        <end position="256"/>
    </location>
</feature>
<name>A0A4P9ZVF9_9FUNG</name>
<feature type="compositionally biased region" description="Low complexity" evidence="1">
    <location>
        <begin position="165"/>
        <end position="174"/>
    </location>
</feature>
<evidence type="ECO:0008006" key="4">
    <source>
        <dbReference type="Google" id="ProtNLM"/>
    </source>
</evidence>
<evidence type="ECO:0000313" key="2">
    <source>
        <dbReference type="EMBL" id="RKP37584.1"/>
    </source>
</evidence>
<organism evidence="2 3">
    <name type="scientific">Dimargaris cristalligena</name>
    <dbReference type="NCBI Taxonomy" id="215637"/>
    <lineage>
        <taxon>Eukaryota</taxon>
        <taxon>Fungi</taxon>
        <taxon>Fungi incertae sedis</taxon>
        <taxon>Zoopagomycota</taxon>
        <taxon>Kickxellomycotina</taxon>
        <taxon>Dimargaritomycetes</taxon>
        <taxon>Dimargaritales</taxon>
        <taxon>Dimargaritaceae</taxon>
        <taxon>Dimargaris</taxon>
    </lineage>
</organism>
<evidence type="ECO:0000256" key="1">
    <source>
        <dbReference type="SAM" id="MobiDB-lite"/>
    </source>
</evidence>